<gene>
    <name evidence="2" type="ORF">BTUL_0274g00110</name>
</gene>
<dbReference type="OrthoDB" id="3520314at2759"/>
<keyword evidence="3" id="KW-1185">Reference proteome</keyword>
<reference evidence="2 3" key="1">
    <citation type="submission" date="2017-12" db="EMBL/GenBank/DDBJ databases">
        <title>Comparative genomics of Botrytis spp.</title>
        <authorList>
            <person name="Valero-Jimenez C.A."/>
            <person name="Tapia P."/>
            <person name="Veloso J."/>
            <person name="Silva-Moreno E."/>
            <person name="Staats M."/>
            <person name="Valdes J.H."/>
            <person name="Van Kan J.A.L."/>
        </authorList>
    </citation>
    <scope>NUCLEOTIDE SEQUENCE [LARGE SCALE GENOMIC DNA]</scope>
    <source>
        <strain evidence="2 3">Bt9001</strain>
    </source>
</reference>
<comment type="caution">
    <text evidence="2">The sequence shown here is derived from an EMBL/GenBank/DDBJ whole genome shotgun (WGS) entry which is preliminary data.</text>
</comment>
<evidence type="ECO:0000256" key="1">
    <source>
        <dbReference type="SAM" id="MobiDB-lite"/>
    </source>
</evidence>
<organism evidence="2 3">
    <name type="scientific">Botrytis tulipae</name>
    <dbReference type="NCBI Taxonomy" id="87230"/>
    <lineage>
        <taxon>Eukaryota</taxon>
        <taxon>Fungi</taxon>
        <taxon>Dikarya</taxon>
        <taxon>Ascomycota</taxon>
        <taxon>Pezizomycotina</taxon>
        <taxon>Leotiomycetes</taxon>
        <taxon>Helotiales</taxon>
        <taxon>Sclerotiniaceae</taxon>
        <taxon>Botrytis</taxon>
    </lineage>
</organism>
<sequence length="216" mass="24622">MLDFLARYINNKDSQNRKFLAVRPVSANLEAQFSSSIETFIRKMCLFNSGAFLEGDLNDWSQSKNIVFRSSADNNVARKTLSTFRRIMAEDLEPKYSETTKRGDENATERTSRRTSTALWSPCRGRNTMLRDSSIISGQVAQPQTFHSRMIAKGRTSRFVEKISSDEDLQSVVKNMGAAKTFDEMPLPPGKVRSATACEEQTKVSDFYEADFRRHY</sequence>
<evidence type="ECO:0000313" key="2">
    <source>
        <dbReference type="EMBL" id="TGO07469.1"/>
    </source>
</evidence>
<feature type="compositionally biased region" description="Basic and acidic residues" evidence="1">
    <location>
        <begin position="95"/>
        <end position="112"/>
    </location>
</feature>
<name>A0A4Z1E8B9_9HELO</name>
<dbReference type="EMBL" id="PQXH01000273">
    <property type="protein sequence ID" value="TGO07469.1"/>
    <property type="molecule type" value="Genomic_DNA"/>
</dbReference>
<protein>
    <submittedName>
        <fullName evidence="2">Uncharacterized protein</fullName>
    </submittedName>
</protein>
<feature type="region of interest" description="Disordered" evidence="1">
    <location>
        <begin position="95"/>
        <end position="118"/>
    </location>
</feature>
<accession>A0A4Z1E8B9</accession>
<dbReference type="AlphaFoldDB" id="A0A4Z1E8B9"/>
<dbReference type="Proteomes" id="UP000297777">
    <property type="component" value="Unassembled WGS sequence"/>
</dbReference>
<proteinExistence type="predicted"/>
<evidence type="ECO:0000313" key="3">
    <source>
        <dbReference type="Proteomes" id="UP000297777"/>
    </source>
</evidence>